<accession>A0ABC8AZ43</accession>
<dbReference type="Proteomes" id="UP000180166">
    <property type="component" value="Chromosome"/>
</dbReference>
<dbReference type="SUPFAM" id="SSF159501">
    <property type="entry name" value="EreA/ChaN-like"/>
    <property type="match status" value="1"/>
</dbReference>
<gene>
    <name evidence="1" type="ORF">NS506_05216</name>
</gene>
<evidence type="ECO:0000313" key="2">
    <source>
        <dbReference type="Proteomes" id="UP000180166"/>
    </source>
</evidence>
<dbReference type="InterPro" id="IPR007815">
    <property type="entry name" value="Emycin_Estase"/>
</dbReference>
<evidence type="ECO:0000313" key="1">
    <source>
        <dbReference type="EMBL" id="APA99262.1"/>
    </source>
</evidence>
<protein>
    <recommendedName>
        <fullName evidence="3">Erythromycin esterase</fullName>
    </recommendedName>
</protein>
<dbReference type="RefSeq" id="WP_033091790.1">
    <property type="nucleotide sequence ID" value="NZ_AP017900.1"/>
</dbReference>
<name>A0ABC8AZ43_9NOCA</name>
<evidence type="ECO:0008006" key="3">
    <source>
        <dbReference type="Google" id="ProtNLM"/>
    </source>
</evidence>
<dbReference type="KEGG" id="nsr:NS506_05216"/>
<dbReference type="AlphaFoldDB" id="A0ABC8AZ43"/>
<reference evidence="1 2" key="1">
    <citation type="submission" date="2016-10" db="EMBL/GenBank/DDBJ databases">
        <title>Genome sequence of Nocardia seriolae strain EM150506, isolated from Anguila japonica.</title>
        <authorList>
            <person name="Han H.-J."/>
        </authorList>
    </citation>
    <scope>NUCLEOTIDE SEQUENCE [LARGE SCALE GENOMIC DNA]</scope>
    <source>
        <strain evidence="1 2">EM150506</strain>
    </source>
</reference>
<proteinExistence type="predicted"/>
<dbReference type="Pfam" id="PF05139">
    <property type="entry name" value="Erythro_esteras"/>
    <property type="match status" value="1"/>
</dbReference>
<dbReference type="EMBL" id="CP017839">
    <property type="protein sequence ID" value="APA99262.1"/>
    <property type="molecule type" value="Genomic_DNA"/>
</dbReference>
<sequence length="100" mass="10896">MELVRRAEAAGDVIALHCARGAQGVLDFFADGMHPGPGRNLRREVMAANLAWILEREDRVLVTGHNAHLQRTVAFGGAATVAGWDCIWSSTSIRCPRSTR</sequence>
<organism evidence="1 2">
    <name type="scientific">Nocardia seriolae</name>
    <dbReference type="NCBI Taxonomy" id="37332"/>
    <lineage>
        <taxon>Bacteria</taxon>
        <taxon>Bacillati</taxon>
        <taxon>Actinomycetota</taxon>
        <taxon>Actinomycetes</taxon>
        <taxon>Mycobacteriales</taxon>
        <taxon>Nocardiaceae</taxon>
        <taxon>Nocardia</taxon>
    </lineage>
</organism>